<dbReference type="Proteomes" id="UP000234950">
    <property type="component" value="Unassembled WGS sequence"/>
</dbReference>
<dbReference type="GO" id="GO:0016702">
    <property type="term" value="F:oxidoreductase activity, acting on single donors with incorporation of molecular oxygen, incorporation of two atoms of oxygen"/>
    <property type="evidence" value="ECO:0007669"/>
    <property type="project" value="UniProtKB-ARBA"/>
</dbReference>
<reference evidence="3 4" key="1">
    <citation type="submission" date="2017-11" db="EMBL/GenBank/DDBJ databases">
        <title>Comparitive Functional Genomics of Dry Heat Resistant strains isolated from the Viking Spacecraft.</title>
        <authorList>
            <person name="Seuylemezian A."/>
            <person name="Cooper K."/>
            <person name="Vaishampayan P."/>
        </authorList>
    </citation>
    <scope>NUCLEOTIDE SEQUENCE [LARGE SCALE GENOMIC DNA]</scope>
    <source>
        <strain evidence="3 4">V32-6</strain>
    </source>
</reference>
<keyword evidence="4" id="KW-1185">Reference proteome</keyword>
<dbReference type="InterPro" id="IPR004183">
    <property type="entry name" value="Xdiol_dOase_suB"/>
</dbReference>
<dbReference type="OrthoDB" id="1676816at2"/>
<protein>
    <submittedName>
        <fullName evidence="3">Extradiol ring-cleavage dioxygenase</fullName>
    </submittedName>
</protein>
<dbReference type="Gene3D" id="3.40.830.10">
    <property type="entry name" value="LigB-like"/>
    <property type="match status" value="1"/>
</dbReference>
<evidence type="ECO:0000313" key="4">
    <source>
        <dbReference type="Proteomes" id="UP000234950"/>
    </source>
</evidence>
<evidence type="ECO:0000259" key="2">
    <source>
        <dbReference type="Pfam" id="PF02900"/>
    </source>
</evidence>
<dbReference type="SUPFAM" id="SSF53213">
    <property type="entry name" value="LigB-like"/>
    <property type="match status" value="1"/>
</dbReference>
<name>A0A2N5HNS5_9BACI</name>
<proteinExistence type="predicted"/>
<dbReference type="AlphaFoldDB" id="A0A2N5HNS5"/>
<sequence>MTIEFSMIVPHVPSMCHENQVPEFQQDMASSMKVVAQQMKEINPDVIVLVSCHWPSTFFHYVDCTPVHKGILTAFEAPDLIKDVPYQFPGDEELANQLVKAGEDAGLQVQGVNDPYYLWDYGSVVPLRYLNPDEDIPVINLSVTLAASIEETYKWGQVIAKVLQETDKKVVFISSGALSHNLVRGRHNKPTVTEHAMDKQFLEFVMNKNYQAAYDMLPEYARMARVESGGRHLAMLLSMLDKECKPTFYADGQSSGSWNVLITFNKVTAPTANLLTENEFVQNN</sequence>
<feature type="domain" description="Extradiol ring-cleavage dioxygenase class III enzyme subunit B" evidence="2">
    <location>
        <begin position="8"/>
        <end position="248"/>
    </location>
</feature>
<evidence type="ECO:0000256" key="1">
    <source>
        <dbReference type="ARBA" id="ARBA00023002"/>
    </source>
</evidence>
<organism evidence="3 4">
    <name type="scientific">Neobacillus cucumis</name>
    <dbReference type="NCBI Taxonomy" id="1740721"/>
    <lineage>
        <taxon>Bacteria</taxon>
        <taxon>Bacillati</taxon>
        <taxon>Bacillota</taxon>
        <taxon>Bacilli</taxon>
        <taxon>Bacillales</taxon>
        <taxon>Bacillaceae</taxon>
        <taxon>Neobacillus</taxon>
    </lineage>
</organism>
<evidence type="ECO:0000313" key="3">
    <source>
        <dbReference type="EMBL" id="PLS07182.1"/>
    </source>
</evidence>
<gene>
    <name evidence="3" type="ORF">CVD27_05750</name>
</gene>
<dbReference type="RefSeq" id="WP_101646923.1">
    <property type="nucleotide sequence ID" value="NZ_PGVE01000028.1"/>
</dbReference>
<keyword evidence="3" id="KW-0223">Dioxygenase</keyword>
<dbReference type="PANTHER" id="PTHR30096">
    <property type="entry name" value="4,5-DOPA DIOXYGENASE EXTRADIOL-LIKE PROTEIN"/>
    <property type="match status" value="1"/>
</dbReference>
<comment type="caution">
    <text evidence="3">The sequence shown here is derived from an EMBL/GenBank/DDBJ whole genome shotgun (WGS) entry which is preliminary data.</text>
</comment>
<dbReference type="EMBL" id="PGVE01000028">
    <property type="protein sequence ID" value="PLS07182.1"/>
    <property type="molecule type" value="Genomic_DNA"/>
</dbReference>
<accession>A0A2N5HNS5</accession>
<dbReference type="GO" id="GO:0008198">
    <property type="term" value="F:ferrous iron binding"/>
    <property type="evidence" value="ECO:0007669"/>
    <property type="project" value="InterPro"/>
</dbReference>
<dbReference type="PANTHER" id="PTHR30096:SF9">
    <property type="entry name" value="4-HYDROXYPHENYLACETATE CATABOLISM PROTEIN"/>
    <property type="match status" value="1"/>
</dbReference>
<keyword evidence="1" id="KW-0560">Oxidoreductase</keyword>
<dbReference type="Pfam" id="PF02900">
    <property type="entry name" value="LigB"/>
    <property type="match status" value="1"/>
</dbReference>